<sequence>MPITTATDGSTIEYEVHGNGPTLLLVPGLGFGPWGFFKQVPALSRRFRTVTFGLSDPHDPDHGITELARGAAALLDRLGTGRAHVLGTSLGGFVAQELALARPDLVDRLVLIGTSHGGRGGERMSARVLAAMFGVGSFSPEGAVRRGLKAATSARYRAEHPDEFDRIVRARLAFSPSLPSYLRQARAGANFDASGRVRDIDAATLVIHGSDDRLVPVANARALARAVPRSRLRVLDGAGHLVFIEEAEEVNEGVASFLLGVEEEGLARVARQGPVGGGKPGGLLRRLPGNARRLASKLGGLLTR</sequence>
<dbReference type="PRINTS" id="PR00111">
    <property type="entry name" value="ABHYDROLASE"/>
</dbReference>
<proteinExistence type="predicted"/>
<dbReference type="InterPro" id="IPR029058">
    <property type="entry name" value="AB_hydrolase_fold"/>
</dbReference>
<dbReference type="Gene3D" id="3.40.50.1820">
    <property type="entry name" value="alpha/beta hydrolase"/>
    <property type="match status" value="1"/>
</dbReference>
<feature type="domain" description="AB hydrolase-1" evidence="1">
    <location>
        <begin position="21"/>
        <end position="247"/>
    </location>
</feature>
<dbReference type="PANTHER" id="PTHR43433:SF5">
    <property type="entry name" value="AB HYDROLASE-1 DOMAIN-CONTAINING PROTEIN"/>
    <property type="match status" value="1"/>
</dbReference>
<dbReference type="AlphaFoldDB" id="A0A6J4PHK6"/>
<evidence type="ECO:0000313" key="2">
    <source>
        <dbReference type="EMBL" id="CAA9416043.1"/>
    </source>
</evidence>
<accession>A0A6J4PHK6</accession>
<protein>
    <recommendedName>
        <fullName evidence="1">AB hydrolase-1 domain-containing protein</fullName>
    </recommendedName>
</protein>
<evidence type="ECO:0000259" key="1">
    <source>
        <dbReference type="Pfam" id="PF00561"/>
    </source>
</evidence>
<name>A0A6J4PHK6_9ACTN</name>
<reference evidence="2" key="1">
    <citation type="submission" date="2020-02" db="EMBL/GenBank/DDBJ databases">
        <authorList>
            <person name="Meier V. D."/>
        </authorList>
    </citation>
    <scope>NUCLEOTIDE SEQUENCE</scope>
    <source>
        <strain evidence="2">AVDCRST_MAG55</strain>
    </source>
</reference>
<dbReference type="EMBL" id="CADCUZ010000071">
    <property type="protein sequence ID" value="CAA9416043.1"/>
    <property type="molecule type" value="Genomic_DNA"/>
</dbReference>
<dbReference type="InterPro" id="IPR000073">
    <property type="entry name" value="AB_hydrolase_1"/>
</dbReference>
<gene>
    <name evidence="2" type="ORF">AVDCRST_MAG55-1654</name>
</gene>
<dbReference type="SUPFAM" id="SSF53474">
    <property type="entry name" value="alpha/beta-Hydrolases"/>
    <property type="match status" value="1"/>
</dbReference>
<dbReference type="GO" id="GO:0003824">
    <property type="term" value="F:catalytic activity"/>
    <property type="evidence" value="ECO:0007669"/>
    <property type="project" value="UniProtKB-ARBA"/>
</dbReference>
<dbReference type="Pfam" id="PF00561">
    <property type="entry name" value="Abhydrolase_1"/>
    <property type="match status" value="1"/>
</dbReference>
<dbReference type="InterPro" id="IPR050471">
    <property type="entry name" value="AB_hydrolase"/>
</dbReference>
<dbReference type="PANTHER" id="PTHR43433">
    <property type="entry name" value="HYDROLASE, ALPHA/BETA FOLD FAMILY PROTEIN"/>
    <property type="match status" value="1"/>
</dbReference>
<organism evidence="2">
    <name type="scientific">uncultured Rubrobacteraceae bacterium</name>
    <dbReference type="NCBI Taxonomy" id="349277"/>
    <lineage>
        <taxon>Bacteria</taxon>
        <taxon>Bacillati</taxon>
        <taxon>Actinomycetota</taxon>
        <taxon>Rubrobacteria</taxon>
        <taxon>Rubrobacterales</taxon>
        <taxon>Rubrobacteraceae</taxon>
        <taxon>environmental samples</taxon>
    </lineage>
</organism>